<dbReference type="EMBL" id="JARBJD010000185">
    <property type="protein sequence ID" value="KAK2948072.1"/>
    <property type="molecule type" value="Genomic_DNA"/>
</dbReference>
<dbReference type="SUPFAM" id="SSF51126">
    <property type="entry name" value="Pectin lyase-like"/>
    <property type="match status" value="1"/>
</dbReference>
<dbReference type="InterPro" id="IPR011050">
    <property type="entry name" value="Pectin_lyase_fold/virulence"/>
</dbReference>
<accession>A0ABQ9XBN9</accession>
<evidence type="ECO:0000313" key="2">
    <source>
        <dbReference type="EMBL" id="KAK2948072.1"/>
    </source>
</evidence>
<dbReference type="Proteomes" id="UP001281761">
    <property type="component" value="Unassembled WGS sequence"/>
</dbReference>
<organism evidence="2 3">
    <name type="scientific">Blattamonas nauphoetae</name>
    <dbReference type="NCBI Taxonomy" id="2049346"/>
    <lineage>
        <taxon>Eukaryota</taxon>
        <taxon>Metamonada</taxon>
        <taxon>Preaxostyla</taxon>
        <taxon>Oxymonadida</taxon>
        <taxon>Blattamonas</taxon>
    </lineage>
</organism>
<proteinExistence type="predicted"/>
<comment type="caution">
    <text evidence="2">The sequence shown here is derived from an EMBL/GenBank/DDBJ whole genome shotgun (WGS) entry which is preliminary data.</text>
</comment>
<keyword evidence="1" id="KW-0175">Coiled coil</keyword>
<protein>
    <submittedName>
        <fullName evidence="2">Uncharacterized protein</fullName>
    </submittedName>
</protein>
<feature type="coiled-coil region" evidence="1">
    <location>
        <begin position="153"/>
        <end position="222"/>
    </location>
</feature>
<evidence type="ECO:0000256" key="1">
    <source>
        <dbReference type="SAM" id="Coils"/>
    </source>
</evidence>
<dbReference type="PROSITE" id="PS50231">
    <property type="entry name" value="RICIN_B_LECTIN"/>
    <property type="match status" value="1"/>
</dbReference>
<evidence type="ECO:0000313" key="3">
    <source>
        <dbReference type="Proteomes" id="UP001281761"/>
    </source>
</evidence>
<sequence>MLPGPELDITEFDDKAEMPQPTIDSMLEWLSDSSVHQREKVISFQWNYLPTLLTTHIQSQQGQPHQHNDQLLLQLLEELVSFLKKCFDSHTLIPNKRLLHSSLSHLAQSPSSDPLTKRGVVQCLASLEIVDEGPFAVVETSQLDQMESKDRTIAQQQASFSNLQLQYDRLKATFEEAKGMMTQLEMEKAEWTEKRKTHLSTIQSLQREKEQIQRECERLRGESETRLIEMQRTMENIGDGLDAHFGRLGAKDCIDAFSPEHIRVNGSSVTRINSERHVGCFTKPVSRGIHRMSITTEMRFVIDLAASFHSNSVVLLGCKYDSMNRLFVEVIFYWNWPTPHFYSKECRSDRIIAMVSGSHALPERDTEQNQPNSKRFLVARAKCLPASYTTSSYKHFSVASDIGAITGKAVFRYCTVKNLEGAFRGAINQQSTSTASATLDISWCSFQSCSTTGPGWSGAVRQGVSSSNNFFMTHSVFKNTYVQHGGGICIDTSSSQTISQCIFSDCSGMQHSGAVFSNLWDATTTNTRYSNIFFQNCAQLAEIGSFGGGALLFYIPQSINLEYLQFRNCSAASGKGSDFHIDNAASGGTQRMYLLDSTSTGTHVYYSSMSPLPSPHQLPSPSPSISLVSISGKATDQWTVELTMEASTTITGALLALADNSATITFEVEFTTSKNGVSEPTLLSITGENKKLSPDTTYEIRSITRKSDGLIVLFHPASITISVPKRSCLTTLDSTPVYSDLDKQVSVWLEGSKLVGTHTISFSVNGSSDSAFVRSVVFDSDGKGSLSGILFDADSSKLELHYNTRYDVIGVTKNGFEVDFETGLSFTTMKEPMRLMGVGEPVDKNDQNVTTISLTGHAALEGSYELDLENSEDSTEKVTIVASFTATDAGEAQATLYPTRQLKYGETYKVTGLRGTMSSPPKIHVEAGLTVSIAPEQSRLTFMDSASPQNKQKEVSMALTGIKMTNGPFTIALNGSKTIRASFAADGVTGSSTVILFSTTASEAEVEYGQTYSVLGVTDKDDNEVFFHSGLSFLTPPEPTRLVSFSIVEYDSLKKNVLVTMDGIQLDVSSKYEVDLFRMSWTEHTLTMEWNPSSLRWEGLASLFPLYNAVILFGEIYSIVEFRKQSISTPLFFESNSIEIIPEPPRLVSIFNVHFNDIVTVAKLFLDSTQLVTGTVYQLTFSETPYSFSNADETSQVQIDVTATETGMMSIELDLYPSSTAILKYSHFYNVTSVTEKTQSTPVLFEKTDCVFVTPMEPTRIESGSATLNSQRDTATIVVTGRELHIGEYSIVIESGPDLASFNSFKSVRLYGPDVFVNSDASVWIPLPPLVTNASFTFSAGSNRKGTVKLTGTDLPTSSSYIVTTTPAASIILTFSSSTSGTSTDLSLGNNGVMDFSTVYTLTSIVRVGDPSDVIRTSGVVSFTTGKKPRQLQVIVKEGGHSDTLDCGEYANPCDTIANGWKRREAEGVEQEHVTLQIDTVASFGACISIKRESLPIAGLHSSTPRVVVDDTLSCTSTAQRGVVWVDTGHLQLESLVLELQSFSQSISSVQPLYVVMGRGTFSCDSVTIANQHGERVGIGLASLSEGQIDLTRFSVKNLVFSDNVALLATESGSNPITFSLQHSLFRNVSTTNHPLFVLTSQSAFSSFSLADSSFISTNRVQHVLSEQHTPLLVISQAHSSFEISNCVFERSGCVDRHNTFISPVLHLTHTASSTSLRFSVLLSSCLFVDSFPSSTHLTAAIVISTTKTPSSVSFPHSWFESTTSSSPPFARNRDGVPLMNWKRKVTFPSSSSPIAVLVERGALLPAVSRTGSVFSNTQLKVSATNTRKPSPDLPV</sequence>
<reference evidence="2 3" key="1">
    <citation type="journal article" date="2022" name="bioRxiv">
        <title>Genomics of Preaxostyla Flagellates Illuminates Evolutionary Transitions and the Path Towards Mitochondrial Loss.</title>
        <authorList>
            <person name="Novak L.V.F."/>
            <person name="Treitli S.C."/>
            <person name="Pyrih J."/>
            <person name="Halakuc P."/>
            <person name="Pipaliya S.V."/>
            <person name="Vacek V."/>
            <person name="Brzon O."/>
            <person name="Soukal P."/>
            <person name="Eme L."/>
            <person name="Dacks J.B."/>
            <person name="Karnkowska A."/>
            <person name="Elias M."/>
            <person name="Hampl V."/>
        </authorList>
    </citation>
    <scope>NUCLEOTIDE SEQUENCE [LARGE SCALE GENOMIC DNA]</scope>
    <source>
        <strain evidence="2">NAU3</strain>
        <tissue evidence="2">Gut</tissue>
    </source>
</reference>
<keyword evidence="3" id="KW-1185">Reference proteome</keyword>
<gene>
    <name evidence="2" type="ORF">BLNAU_17019</name>
</gene>
<name>A0ABQ9XBN9_9EUKA</name>